<name>A0A9P0D588_9CUCU</name>
<dbReference type="AlphaFoldDB" id="A0A9P0D588"/>
<dbReference type="OrthoDB" id="7347010at2759"/>
<organism evidence="1 2">
    <name type="scientific">Psylliodes chrysocephalus</name>
    <dbReference type="NCBI Taxonomy" id="3402493"/>
    <lineage>
        <taxon>Eukaryota</taxon>
        <taxon>Metazoa</taxon>
        <taxon>Ecdysozoa</taxon>
        <taxon>Arthropoda</taxon>
        <taxon>Hexapoda</taxon>
        <taxon>Insecta</taxon>
        <taxon>Pterygota</taxon>
        <taxon>Neoptera</taxon>
        <taxon>Endopterygota</taxon>
        <taxon>Coleoptera</taxon>
        <taxon>Polyphaga</taxon>
        <taxon>Cucujiformia</taxon>
        <taxon>Chrysomeloidea</taxon>
        <taxon>Chrysomelidae</taxon>
        <taxon>Galerucinae</taxon>
        <taxon>Alticini</taxon>
        <taxon>Psylliodes</taxon>
    </lineage>
</organism>
<sequence>MASPSNCVFCKYSDVNLILFSEETLKKCRVVLEHRIENNLKFKDVVLPGDLFKCGYHRQCYKSFTGLNKKYYLPKNKSIEKSTSIEKSLNIAENSSVQSSTTVELDLLSIEPEASTSQDFNSTTTLIPDPRSIPSTSILPELVEPVSSNVKDHIEHLDNIDLLSDSNIEVDTDVSNTQNSLTYIYCDQKLKSTSLKDCL</sequence>
<gene>
    <name evidence="1" type="ORF">PSYICH_LOCUS11079</name>
</gene>
<dbReference type="Proteomes" id="UP001153636">
    <property type="component" value="Chromosome 5"/>
</dbReference>
<dbReference type="EMBL" id="OV651817">
    <property type="protein sequence ID" value="CAH1110709.1"/>
    <property type="molecule type" value="Genomic_DNA"/>
</dbReference>
<protein>
    <submittedName>
        <fullName evidence="1">Uncharacterized protein</fullName>
    </submittedName>
</protein>
<keyword evidence="2" id="KW-1185">Reference proteome</keyword>
<evidence type="ECO:0000313" key="2">
    <source>
        <dbReference type="Proteomes" id="UP001153636"/>
    </source>
</evidence>
<reference evidence="1" key="1">
    <citation type="submission" date="2022-01" db="EMBL/GenBank/DDBJ databases">
        <authorList>
            <person name="King R."/>
        </authorList>
    </citation>
    <scope>NUCLEOTIDE SEQUENCE</scope>
</reference>
<accession>A0A9P0D588</accession>
<evidence type="ECO:0000313" key="1">
    <source>
        <dbReference type="EMBL" id="CAH1110709.1"/>
    </source>
</evidence>
<proteinExistence type="predicted"/>